<evidence type="ECO:0000313" key="2">
    <source>
        <dbReference type="EMBL" id="AAA92004.1"/>
    </source>
</evidence>
<accession>Q47891</accession>
<feature type="domain" description="TniQ" evidence="1">
    <location>
        <begin position="30"/>
        <end position="176"/>
    </location>
</feature>
<sequence>MSVNYYTEDEFWALEKPTIPERSQLFPLEPIGVGTLYVESLSGYIARLADCHTITTGELVLSKVIPLMRHKRSSVSSINIINHLFRDQDFFTSTNEKRIDIATTLIQALKELTWRQDLSCLWPLKWASIFFEFSILRLHQAWCPVCYDHWFVNNRVIYNPLLWLVNTIEECPEHDHQPLIEECPHCHEKFPPLSRYSRPGYCSICHLWLGSQKLNQLANEQTHSVDFWRHVLITPMHSHQSNKLVWQCMWFDDVDDLAANTPSDFLPPINEN</sequence>
<dbReference type="Pfam" id="PF06527">
    <property type="entry name" value="TniQ"/>
    <property type="match status" value="1"/>
</dbReference>
<organism evidence="2">
    <name type="scientific">Fremyella diplosiphon Fd33</name>
    <dbReference type="NCBI Taxonomy" id="293451"/>
    <lineage>
        <taxon>Bacteria</taxon>
        <taxon>Bacillati</taxon>
        <taxon>Cyanobacteriota</taxon>
        <taxon>Cyanophyceae</taxon>
        <taxon>Nostocales</taxon>
        <taxon>Tolypothrichaceae</taxon>
        <taxon>Tolypothrix</taxon>
        <taxon>Tolypothrix sp. PCC 7601</taxon>
    </lineage>
</organism>
<protein>
    <recommendedName>
        <fullName evidence="1">TniQ domain-containing protein</fullName>
    </recommendedName>
</protein>
<name>Q47891_9CYAN</name>
<dbReference type="InterPro" id="IPR009492">
    <property type="entry name" value="TniQ"/>
</dbReference>
<dbReference type="EMBL" id="U33002">
    <property type="protein sequence ID" value="AAA92004.1"/>
    <property type="molecule type" value="Genomic_DNA"/>
</dbReference>
<evidence type="ECO:0000259" key="1">
    <source>
        <dbReference type="Pfam" id="PF06527"/>
    </source>
</evidence>
<dbReference type="AlphaFoldDB" id="Q47891"/>
<proteinExistence type="predicted"/>
<reference evidence="2" key="1">
    <citation type="journal article" date="1995" name="J. Bacteriol.">
        <title>Characterization of transposon Tn5469 from the cyanobacterium Fremyella diplosiphon.</title>
        <authorList>
            <person name="Kahn K."/>
            <person name="Schaefer M.R."/>
        </authorList>
    </citation>
    <scope>NUCLEOTIDE SEQUENCE</scope>
    <source>
        <strain evidence="2">Fd33</strain>
    </source>
</reference>